<dbReference type="HOGENOM" id="CLU_1613070_0_0_1"/>
<dbReference type="EMBL" id="GL348718">
    <property type="protein sequence ID" value="EFH50491.1"/>
    <property type="molecule type" value="Genomic_DNA"/>
</dbReference>
<gene>
    <name evidence="1" type="ORF">ARALYDRAFT_910538</name>
</gene>
<accession>D7M3T0</accession>
<dbReference type="AlphaFoldDB" id="D7M3T0"/>
<keyword evidence="2" id="KW-1185">Reference proteome</keyword>
<dbReference type="Proteomes" id="UP000008694">
    <property type="component" value="Unassembled WGS sequence"/>
</dbReference>
<sequence>MVLDPPGVKISPIWSGSSSSILHPESGPLVSPSIDLAGLLWFELWRSLKQIRAIRLEGAKTVMTSEEASDGRCIKDCRQSKKLLVRIKQTQVIDSSKIYLLIIDGVENDDESNGQKEFYHDQRHLVLGVISQIIKNVAYAHVCVELALALGGYVSTKAAGHALVF</sequence>
<protein>
    <submittedName>
        <fullName evidence="1">Predicted protein</fullName>
    </submittedName>
</protein>
<name>D7M3T0_ARALL</name>
<proteinExistence type="predicted"/>
<evidence type="ECO:0000313" key="1">
    <source>
        <dbReference type="EMBL" id="EFH50491.1"/>
    </source>
</evidence>
<organism evidence="2">
    <name type="scientific">Arabidopsis lyrata subsp. lyrata</name>
    <name type="common">Lyre-leaved rock-cress</name>
    <dbReference type="NCBI Taxonomy" id="81972"/>
    <lineage>
        <taxon>Eukaryota</taxon>
        <taxon>Viridiplantae</taxon>
        <taxon>Streptophyta</taxon>
        <taxon>Embryophyta</taxon>
        <taxon>Tracheophyta</taxon>
        <taxon>Spermatophyta</taxon>
        <taxon>Magnoliopsida</taxon>
        <taxon>eudicotyledons</taxon>
        <taxon>Gunneridae</taxon>
        <taxon>Pentapetalae</taxon>
        <taxon>rosids</taxon>
        <taxon>malvids</taxon>
        <taxon>Brassicales</taxon>
        <taxon>Brassicaceae</taxon>
        <taxon>Camelineae</taxon>
        <taxon>Arabidopsis</taxon>
    </lineage>
</organism>
<dbReference type="Gramene" id="scaffold_602595.1">
    <property type="protein sequence ID" value="scaffold_602595.1"/>
    <property type="gene ID" value="scaffold_602595.1"/>
</dbReference>
<reference evidence="2" key="1">
    <citation type="journal article" date="2011" name="Nat. Genet.">
        <title>The Arabidopsis lyrata genome sequence and the basis of rapid genome size change.</title>
        <authorList>
            <person name="Hu T.T."/>
            <person name="Pattyn P."/>
            <person name="Bakker E.G."/>
            <person name="Cao J."/>
            <person name="Cheng J.-F."/>
            <person name="Clark R.M."/>
            <person name="Fahlgren N."/>
            <person name="Fawcett J.A."/>
            <person name="Grimwood J."/>
            <person name="Gundlach H."/>
            <person name="Haberer G."/>
            <person name="Hollister J.D."/>
            <person name="Ossowski S."/>
            <person name="Ottilar R.P."/>
            <person name="Salamov A.A."/>
            <person name="Schneeberger K."/>
            <person name="Spannagl M."/>
            <person name="Wang X."/>
            <person name="Yang L."/>
            <person name="Nasrallah M.E."/>
            <person name="Bergelson J."/>
            <person name="Carrington J.C."/>
            <person name="Gaut B.S."/>
            <person name="Schmutz J."/>
            <person name="Mayer K.F.X."/>
            <person name="Van de Peer Y."/>
            <person name="Grigoriev I.V."/>
            <person name="Nordborg M."/>
            <person name="Weigel D."/>
            <person name="Guo Y.-L."/>
        </authorList>
    </citation>
    <scope>NUCLEOTIDE SEQUENCE [LARGE SCALE GENOMIC DNA]</scope>
    <source>
        <strain evidence="2">cv. MN47</strain>
    </source>
</reference>
<evidence type="ECO:0000313" key="2">
    <source>
        <dbReference type="Proteomes" id="UP000008694"/>
    </source>
</evidence>